<sequence length="87" mass="9576">MEEARVIKTGSSFSEEAQAQLRDASVRAVLYVCMQDNLLPEIRDSVCARALAQQMGAHTKAEVYDSMDCLDCQIAEPVCWNSCSDDG</sequence>
<organism evidence="1 2">
    <name type="scientific">Ciona savignyi</name>
    <name type="common">Pacific transparent sea squirt</name>
    <dbReference type="NCBI Taxonomy" id="51511"/>
    <lineage>
        <taxon>Eukaryota</taxon>
        <taxon>Metazoa</taxon>
        <taxon>Chordata</taxon>
        <taxon>Tunicata</taxon>
        <taxon>Ascidiacea</taxon>
        <taxon>Phlebobranchia</taxon>
        <taxon>Cionidae</taxon>
        <taxon>Ciona</taxon>
    </lineage>
</organism>
<dbReference type="OMA" id="RTQPAVY"/>
<dbReference type="GeneTree" id="ENSGT00390000004048"/>
<name>H2YWV8_CIOSA</name>
<proteinExistence type="predicted"/>
<dbReference type="HOGENOM" id="CLU_175676_0_0_1"/>
<protein>
    <submittedName>
        <fullName evidence="1">Uncharacterized protein</fullName>
    </submittedName>
</protein>
<dbReference type="InParanoid" id="H2YWV8"/>
<evidence type="ECO:0000313" key="1">
    <source>
        <dbReference type="Ensembl" id="ENSCSAVP00000009819.1"/>
    </source>
</evidence>
<reference evidence="1" key="2">
    <citation type="submission" date="2025-08" db="UniProtKB">
        <authorList>
            <consortium name="Ensembl"/>
        </authorList>
    </citation>
    <scope>IDENTIFICATION</scope>
</reference>
<reference evidence="2" key="1">
    <citation type="submission" date="2003-08" db="EMBL/GenBank/DDBJ databases">
        <authorList>
            <person name="Birren B."/>
            <person name="Nusbaum C."/>
            <person name="Abebe A."/>
            <person name="Abouelleil A."/>
            <person name="Adekoya E."/>
            <person name="Ait-zahra M."/>
            <person name="Allen N."/>
            <person name="Allen T."/>
            <person name="An P."/>
            <person name="Anderson M."/>
            <person name="Anderson S."/>
            <person name="Arachchi H."/>
            <person name="Armbruster J."/>
            <person name="Bachantsang P."/>
            <person name="Baldwin J."/>
            <person name="Barry A."/>
            <person name="Bayul T."/>
            <person name="Blitshsteyn B."/>
            <person name="Bloom T."/>
            <person name="Blye J."/>
            <person name="Boguslavskiy L."/>
            <person name="Borowsky M."/>
            <person name="Boukhgalter B."/>
            <person name="Brunache A."/>
            <person name="Butler J."/>
            <person name="Calixte N."/>
            <person name="Calvo S."/>
            <person name="Camarata J."/>
            <person name="Campo K."/>
            <person name="Chang J."/>
            <person name="Cheshatsang Y."/>
            <person name="Citroen M."/>
            <person name="Collymore A."/>
            <person name="Considine T."/>
            <person name="Cook A."/>
            <person name="Cooke P."/>
            <person name="Corum B."/>
            <person name="Cuomo C."/>
            <person name="David R."/>
            <person name="Dawoe T."/>
            <person name="Degray S."/>
            <person name="Dodge S."/>
            <person name="Dooley K."/>
            <person name="Dorje P."/>
            <person name="Dorjee K."/>
            <person name="Dorris L."/>
            <person name="Duffey N."/>
            <person name="Dupes A."/>
            <person name="Elkins T."/>
            <person name="Engels R."/>
            <person name="Erickson J."/>
            <person name="Farina A."/>
            <person name="Faro S."/>
            <person name="Ferreira P."/>
            <person name="Fischer H."/>
            <person name="Fitzgerald M."/>
            <person name="Foley K."/>
            <person name="Gage D."/>
            <person name="Galagan J."/>
            <person name="Gearin G."/>
            <person name="Gnerre S."/>
            <person name="Gnirke A."/>
            <person name="Goyette A."/>
            <person name="Graham J."/>
            <person name="Grandbois E."/>
            <person name="Gyaltsen K."/>
            <person name="Hafez N."/>
            <person name="Hagopian D."/>
            <person name="Hagos B."/>
            <person name="Hall J."/>
            <person name="Hatcher B."/>
            <person name="Heller A."/>
            <person name="Higgins H."/>
            <person name="Honan T."/>
            <person name="Horn A."/>
            <person name="Houde N."/>
            <person name="Hughes L."/>
            <person name="Hulme W."/>
            <person name="Husby E."/>
            <person name="Iliev I."/>
            <person name="Jaffe D."/>
            <person name="Jones C."/>
            <person name="Kamal M."/>
            <person name="Kamat A."/>
            <person name="Kamvysselis M."/>
            <person name="Karlsson E."/>
            <person name="Kells C."/>
            <person name="Kieu A."/>
            <person name="Kisner P."/>
            <person name="Kodira C."/>
            <person name="Kulbokas E."/>
            <person name="Labutti K."/>
            <person name="Lama D."/>
            <person name="Landers T."/>
            <person name="Leger J."/>
            <person name="Levine S."/>
            <person name="Lewis D."/>
            <person name="Lewis T."/>
            <person name="Lindblad-toh K."/>
            <person name="Liu X."/>
            <person name="Lokyitsang T."/>
            <person name="Lokyitsang Y."/>
            <person name="Lucien O."/>
            <person name="Lui A."/>
            <person name="Ma L.J."/>
            <person name="Mabbitt R."/>
            <person name="Macdonald J."/>
            <person name="Maclean C."/>
            <person name="Major J."/>
            <person name="Manning J."/>
            <person name="Marabella R."/>
            <person name="Maru K."/>
            <person name="Matthews C."/>
            <person name="Mauceli E."/>
            <person name="Mccarthy M."/>
            <person name="Mcdonough S."/>
            <person name="Mcghee T."/>
            <person name="Meldrim J."/>
            <person name="Meneus L."/>
            <person name="Mesirov J."/>
            <person name="Mihalev A."/>
            <person name="Mihova T."/>
            <person name="Mikkelsen T."/>
            <person name="Mlenga V."/>
            <person name="Moru K."/>
            <person name="Mozes J."/>
            <person name="Mulrain L."/>
            <person name="Munson G."/>
            <person name="Naylor J."/>
            <person name="Newes C."/>
            <person name="Nguyen C."/>
            <person name="Nguyen N."/>
            <person name="Nguyen T."/>
            <person name="Nicol R."/>
            <person name="Nielsen C."/>
            <person name="Nizzari M."/>
            <person name="Norbu C."/>
            <person name="Norbu N."/>
            <person name="O'donnell P."/>
            <person name="Okoawo O."/>
            <person name="O'leary S."/>
            <person name="Omotosho B."/>
            <person name="O'neill K."/>
            <person name="Osman S."/>
            <person name="Parker S."/>
            <person name="Perrin D."/>
            <person name="Phunkhang P."/>
            <person name="Piqani B."/>
            <person name="Purcell S."/>
            <person name="Rachupka T."/>
            <person name="Ramasamy U."/>
            <person name="Rameau R."/>
            <person name="Ray V."/>
            <person name="Raymond C."/>
            <person name="Retta R."/>
            <person name="Richardson S."/>
            <person name="Rise C."/>
            <person name="Rodriguez J."/>
            <person name="Rogers J."/>
            <person name="Rogov P."/>
            <person name="Rutman M."/>
            <person name="Schupbach R."/>
            <person name="Seaman C."/>
            <person name="Settipalli S."/>
            <person name="Sharpe T."/>
            <person name="Sheridan J."/>
            <person name="Sherpa N."/>
            <person name="Shi J."/>
            <person name="Smirnov S."/>
            <person name="Smith C."/>
            <person name="Sougnez C."/>
            <person name="Spencer B."/>
            <person name="Stalker J."/>
            <person name="Stange-thomann N."/>
            <person name="Stavropoulos S."/>
            <person name="Stetson K."/>
            <person name="Stone C."/>
            <person name="Stone S."/>
            <person name="Stubbs M."/>
            <person name="Talamas J."/>
            <person name="Tchuinga P."/>
            <person name="Tenzing P."/>
            <person name="Tesfaye S."/>
            <person name="Theodore J."/>
            <person name="Thoulutsang Y."/>
            <person name="Topham K."/>
            <person name="Towey S."/>
            <person name="Tsamla T."/>
            <person name="Tsomo N."/>
            <person name="Vallee D."/>
            <person name="Vassiliev H."/>
            <person name="Venkataraman V."/>
            <person name="Vinson J."/>
            <person name="Vo A."/>
            <person name="Wade C."/>
            <person name="Wang S."/>
            <person name="Wangchuk T."/>
            <person name="Wangdi T."/>
            <person name="Whittaker C."/>
            <person name="Wilkinson J."/>
            <person name="Wu Y."/>
            <person name="Wyman D."/>
            <person name="Yadav S."/>
            <person name="Yang S."/>
            <person name="Yang X."/>
            <person name="Yeager S."/>
            <person name="Yee E."/>
            <person name="Young G."/>
            <person name="Zainoun J."/>
            <person name="Zembeck L."/>
            <person name="Zimmer A."/>
            <person name="Zody M."/>
            <person name="Lander E."/>
        </authorList>
    </citation>
    <scope>NUCLEOTIDE SEQUENCE [LARGE SCALE GENOMIC DNA]</scope>
</reference>
<keyword evidence="2" id="KW-1185">Reference proteome</keyword>
<accession>H2YWV8</accession>
<reference evidence="1" key="3">
    <citation type="submission" date="2025-09" db="UniProtKB">
        <authorList>
            <consortium name="Ensembl"/>
        </authorList>
    </citation>
    <scope>IDENTIFICATION</scope>
</reference>
<dbReference type="Ensembl" id="ENSCSAVT00000009937.1">
    <property type="protein sequence ID" value="ENSCSAVP00000009819.1"/>
    <property type="gene ID" value="ENSCSAVG00000005766.1"/>
</dbReference>
<evidence type="ECO:0000313" key="2">
    <source>
        <dbReference type="Proteomes" id="UP000007875"/>
    </source>
</evidence>
<dbReference type="AlphaFoldDB" id="H2YWV8"/>
<dbReference type="Proteomes" id="UP000007875">
    <property type="component" value="Unassembled WGS sequence"/>
</dbReference>